<dbReference type="InterPro" id="IPR002208">
    <property type="entry name" value="SecY/SEC61-alpha"/>
</dbReference>
<keyword evidence="1" id="KW-0472">Membrane</keyword>
<name>A0A1J6HZN3_9HYPH</name>
<keyword evidence="1" id="KW-0812">Transmembrane</keyword>
<feature type="transmembrane region" description="Helical" evidence="1">
    <location>
        <begin position="119"/>
        <end position="140"/>
    </location>
</feature>
<protein>
    <submittedName>
        <fullName evidence="2">Preprotein translocase subunit SecY</fullName>
    </submittedName>
</protein>
<dbReference type="Pfam" id="PF00344">
    <property type="entry name" value="SecY"/>
    <property type="match status" value="1"/>
</dbReference>
<sequence length="315" mass="33580">MTYSPNGSLIRFSVVALGIMPLFTVFVYAEIAKLVFPSFFRWQGASPDNAFHTSMVIKAMILLVAAVQGYGFTSALADMGLMKDTPGAVATGVISLVGTSAVMIWLAGMAHVPYRGSGFWLLLAVSLICAVPADFIRALDLTRVGAVSIQDWLITILSIVLAVAAIVVANLLLCGTRSDAGAEFSLTVLLWPPFLANIVAGYLLLIPVLFIPDLFAGATRELILVSLISSAILIPVFVYAYYRVISSIQPEFACNETRSVMLMVAGIQILVCTGLGIVDYISDFPIIPDGGMLIVCVTVLLALRWSAGGKPALQI</sequence>
<feature type="transmembrane region" description="Helical" evidence="1">
    <location>
        <begin position="222"/>
        <end position="242"/>
    </location>
</feature>
<dbReference type="SUPFAM" id="SSF103491">
    <property type="entry name" value="Preprotein translocase SecY subunit"/>
    <property type="match status" value="1"/>
</dbReference>
<keyword evidence="1" id="KW-1133">Transmembrane helix</keyword>
<evidence type="ECO:0000313" key="2">
    <source>
        <dbReference type="EMBL" id="OIS93719.1"/>
    </source>
</evidence>
<feature type="transmembrane region" description="Helical" evidence="1">
    <location>
        <begin position="56"/>
        <end position="76"/>
    </location>
</feature>
<feature type="transmembrane region" description="Helical" evidence="1">
    <location>
        <begin position="287"/>
        <end position="307"/>
    </location>
</feature>
<dbReference type="Proteomes" id="UP000182985">
    <property type="component" value="Unassembled WGS sequence"/>
</dbReference>
<dbReference type="RefSeq" id="WP_071631703.1">
    <property type="nucleotide sequence ID" value="NZ_MOEC01000008.1"/>
</dbReference>
<feature type="transmembrane region" description="Helical" evidence="1">
    <location>
        <begin position="12"/>
        <end position="36"/>
    </location>
</feature>
<feature type="transmembrane region" description="Helical" evidence="1">
    <location>
        <begin position="186"/>
        <end position="210"/>
    </location>
</feature>
<dbReference type="GO" id="GO:0015031">
    <property type="term" value="P:protein transport"/>
    <property type="evidence" value="ECO:0007669"/>
    <property type="project" value="InterPro"/>
</dbReference>
<evidence type="ECO:0000256" key="1">
    <source>
        <dbReference type="SAM" id="Phobius"/>
    </source>
</evidence>
<proteinExistence type="predicted"/>
<dbReference type="GO" id="GO:0016020">
    <property type="term" value="C:membrane"/>
    <property type="evidence" value="ECO:0007669"/>
    <property type="project" value="InterPro"/>
</dbReference>
<dbReference type="AlphaFoldDB" id="A0A1J6HZN3"/>
<dbReference type="Gene3D" id="1.10.3370.10">
    <property type="entry name" value="SecY subunit domain"/>
    <property type="match status" value="1"/>
</dbReference>
<feature type="transmembrane region" description="Helical" evidence="1">
    <location>
        <begin position="152"/>
        <end position="174"/>
    </location>
</feature>
<keyword evidence="3" id="KW-1185">Reference proteome</keyword>
<feature type="transmembrane region" description="Helical" evidence="1">
    <location>
        <begin position="88"/>
        <end position="107"/>
    </location>
</feature>
<feature type="transmembrane region" description="Helical" evidence="1">
    <location>
        <begin position="262"/>
        <end position="281"/>
    </location>
</feature>
<gene>
    <name evidence="2" type="ORF">BLA27_09730</name>
</gene>
<dbReference type="EMBL" id="MOEC01000008">
    <property type="protein sequence ID" value="OIS93719.1"/>
    <property type="molecule type" value="Genomic_DNA"/>
</dbReference>
<evidence type="ECO:0000313" key="3">
    <source>
        <dbReference type="Proteomes" id="UP000182985"/>
    </source>
</evidence>
<dbReference type="InterPro" id="IPR023201">
    <property type="entry name" value="SecY_dom_sf"/>
</dbReference>
<dbReference type="PRINTS" id="PR00303">
    <property type="entry name" value="SECYTRNLCASE"/>
</dbReference>
<reference evidence="2 3" key="1">
    <citation type="submission" date="2016-10" db="EMBL/GenBank/DDBJ databases">
        <title>The Draft Genome Sequence of the Potato Rhizosphere Bacteria Ochrobactrum sp. IPA7.2.</title>
        <authorList>
            <person name="Gogoleva N.E."/>
            <person name="Khlopko Y.A."/>
            <person name="Burygin G.L."/>
            <person name="Plotnikov A.O."/>
        </authorList>
    </citation>
    <scope>NUCLEOTIDE SEQUENCE [LARGE SCALE GENOMIC DNA]</scope>
    <source>
        <strain evidence="2 3">IPA7.2</strain>
    </source>
</reference>
<organism evidence="2 3">
    <name type="scientific">Brucella cytisi</name>
    <dbReference type="NCBI Taxonomy" id="407152"/>
    <lineage>
        <taxon>Bacteria</taxon>
        <taxon>Pseudomonadati</taxon>
        <taxon>Pseudomonadota</taxon>
        <taxon>Alphaproteobacteria</taxon>
        <taxon>Hyphomicrobiales</taxon>
        <taxon>Brucellaceae</taxon>
        <taxon>Brucella/Ochrobactrum group</taxon>
        <taxon>Brucella</taxon>
    </lineage>
</organism>
<comment type="caution">
    <text evidence="2">The sequence shown here is derived from an EMBL/GenBank/DDBJ whole genome shotgun (WGS) entry which is preliminary data.</text>
</comment>
<accession>A0A1J6HZN3</accession>